<evidence type="ECO:0000313" key="3">
    <source>
        <dbReference type="Proteomes" id="UP000187550"/>
    </source>
</evidence>
<protein>
    <submittedName>
        <fullName evidence="2">DNA replication protein DnaC</fullName>
    </submittedName>
</protein>
<dbReference type="Pfam" id="PF01695">
    <property type="entry name" value="IstB_IS21"/>
    <property type="match status" value="1"/>
</dbReference>
<dbReference type="GO" id="GO:0006260">
    <property type="term" value="P:DNA replication"/>
    <property type="evidence" value="ECO:0007669"/>
    <property type="project" value="TreeGrafter"/>
</dbReference>
<name>A0A1U7PT72_9BACI</name>
<dbReference type="SUPFAM" id="SSF52540">
    <property type="entry name" value="P-loop containing nucleoside triphosphate hydrolases"/>
    <property type="match status" value="1"/>
</dbReference>
<feature type="domain" description="IstB-like ATP-binding" evidence="1">
    <location>
        <begin position="136"/>
        <end position="269"/>
    </location>
</feature>
<proteinExistence type="predicted"/>
<gene>
    <name evidence="2" type="ORF">SAMN05428946_2701</name>
</gene>
<reference evidence="3" key="1">
    <citation type="submission" date="2017-01" db="EMBL/GenBank/DDBJ databases">
        <authorList>
            <person name="Varghese N."/>
            <person name="Submissions S."/>
        </authorList>
    </citation>
    <scope>NUCLEOTIDE SEQUENCE [LARGE SCALE GENOMIC DNA]</scope>
    <source>
        <strain evidence="3">MNA4</strain>
    </source>
</reference>
<dbReference type="AlphaFoldDB" id="A0A1U7PT72"/>
<sequence>MSSLQQNEPSKHGAEYECPQCKDTEMILYIDEDGYSMGRPCECKDRKVWKRRFKNAMIPDEFTYATIENFQHDTDMQKDMHRMTTGYLDRFPAHRDALHKHGMQNFGLVADFGEQRIRRMPDESRTAAKQEHNSFGIGKTHLQIGLCKKLIKAGFNVLVISDVSFMDETMAAKRMSDNGETFHELMRGVMEADVLMWDDIGKAKPSESKEDLYYNVINERYKRKKPIVFSSNEDRGTLADRIGYAAASRLIGQCGDYLLETKGQDWRLKR</sequence>
<dbReference type="Proteomes" id="UP000187550">
    <property type="component" value="Unassembled WGS sequence"/>
</dbReference>
<dbReference type="GO" id="GO:0005524">
    <property type="term" value="F:ATP binding"/>
    <property type="evidence" value="ECO:0007669"/>
    <property type="project" value="InterPro"/>
</dbReference>
<evidence type="ECO:0000313" key="2">
    <source>
        <dbReference type="EMBL" id="SIT91549.1"/>
    </source>
</evidence>
<dbReference type="STRING" id="550447.SAMN05428946_2701"/>
<dbReference type="Gene3D" id="3.40.50.300">
    <property type="entry name" value="P-loop containing nucleotide triphosphate hydrolases"/>
    <property type="match status" value="1"/>
</dbReference>
<dbReference type="InterPro" id="IPR002611">
    <property type="entry name" value="IstB_ATP-bd"/>
</dbReference>
<dbReference type="PANTHER" id="PTHR30050">
    <property type="entry name" value="CHROMOSOMAL REPLICATION INITIATOR PROTEIN DNAA"/>
    <property type="match status" value="1"/>
</dbReference>
<keyword evidence="3" id="KW-1185">Reference proteome</keyword>
<dbReference type="EMBL" id="FTPL01000004">
    <property type="protein sequence ID" value="SIT91549.1"/>
    <property type="molecule type" value="Genomic_DNA"/>
</dbReference>
<accession>A0A1U7PT72</accession>
<dbReference type="InterPro" id="IPR027417">
    <property type="entry name" value="P-loop_NTPase"/>
</dbReference>
<organism evidence="2 3">
    <name type="scientific">Edaphobacillus lindanitolerans</name>
    <dbReference type="NCBI Taxonomy" id="550447"/>
    <lineage>
        <taxon>Bacteria</taxon>
        <taxon>Bacillati</taxon>
        <taxon>Bacillota</taxon>
        <taxon>Bacilli</taxon>
        <taxon>Bacillales</taxon>
        <taxon>Bacillaceae</taxon>
        <taxon>Edaphobacillus</taxon>
    </lineage>
</organism>
<dbReference type="PANTHER" id="PTHR30050:SF4">
    <property type="entry name" value="ATP-BINDING PROTEIN RV3427C IN INSERTION SEQUENCE-RELATED"/>
    <property type="match status" value="1"/>
</dbReference>
<evidence type="ECO:0000259" key="1">
    <source>
        <dbReference type="Pfam" id="PF01695"/>
    </source>
</evidence>